<feature type="transmembrane region" description="Helical" evidence="1">
    <location>
        <begin position="140"/>
        <end position="171"/>
    </location>
</feature>
<sequence>MNHIMTYAYYQFKVNSRYKMNNVFSVLSTFVAVLVQYYIWKYVERVENFNTNAIAIYILCALTFSLILPIFSAADFISSKVLKGDIINFLHRPQSLFFINFGVQMGNVGYKLLYRLIPVWLLYLVFFRESFTDWQGPDSLLIVLVSVLLSWILAFILGYMIGLLSTVLISINGLKSLMAGLLLFLGGSLLPLNLYPEFIQRIVILSPFASISYYPVAMISGIAFFDPLTSIFVQLAWIGVASLILFRMYRYVSNKLDVMGG</sequence>
<feature type="transmembrane region" description="Helical" evidence="1">
    <location>
        <begin position="112"/>
        <end position="128"/>
    </location>
</feature>
<keyword evidence="1" id="KW-0812">Transmembrane</keyword>
<feature type="transmembrane region" description="Helical" evidence="1">
    <location>
        <begin position="202"/>
        <end position="225"/>
    </location>
</feature>
<gene>
    <name evidence="2" type="ORF">HZY91_02475</name>
</gene>
<evidence type="ECO:0008006" key="4">
    <source>
        <dbReference type="Google" id="ProtNLM"/>
    </source>
</evidence>
<dbReference type="PANTHER" id="PTHR36832">
    <property type="entry name" value="SLR1174 PROTEIN-RELATED"/>
    <property type="match status" value="1"/>
</dbReference>
<reference evidence="2 3" key="1">
    <citation type="submission" date="2020-07" db="EMBL/GenBank/DDBJ databases">
        <title>Facklamia lactis sp. nov., isolated from raw milk.</title>
        <authorList>
            <person name="Doll E.V."/>
            <person name="Huptas C."/>
            <person name="Staib L."/>
            <person name="Wenning M."/>
            <person name="Scherer S."/>
        </authorList>
    </citation>
    <scope>NUCLEOTIDE SEQUENCE [LARGE SCALE GENOMIC DNA]</scope>
    <source>
        <strain evidence="2 3">DSM 111018</strain>
    </source>
</reference>
<proteinExistence type="predicted"/>
<feature type="transmembrane region" description="Helical" evidence="1">
    <location>
        <begin position="177"/>
        <end position="195"/>
    </location>
</feature>
<dbReference type="RefSeq" id="WP_197114341.1">
    <property type="nucleotide sequence ID" value="NZ_JACBXQ010000001.1"/>
</dbReference>
<keyword evidence="3" id="KW-1185">Reference proteome</keyword>
<evidence type="ECO:0000256" key="1">
    <source>
        <dbReference type="SAM" id="Phobius"/>
    </source>
</evidence>
<dbReference type="Proteomes" id="UP000721415">
    <property type="component" value="Unassembled WGS sequence"/>
</dbReference>
<dbReference type="EMBL" id="JACBXQ010000001">
    <property type="protein sequence ID" value="MBG9985755.1"/>
    <property type="molecule type" value="Genomic_DNA"/>
</dbReference>
<feature type="transmembrane region" description="Helical" evidence="1">
    <location>
        <begin position="21"/>
        <end position="39"/>
    </location>
</feature>
<comment type="caution">
    <text evidence="2">The sequence shown here is derived from an EMBL/GenBank/DDBJ whole genome shotgun (WGS) entry which is preliminary data.</text>
</comment>
<evidence type="ECO:0000313" key="2">
    <source>
        <dbReference type="EMBL" id="MBG9985755.1"/>
    </source>
</evidence>
<keyword evidence="1" id="KW-0472">Membrane</keyword>
<evidence type="ECO:0000313" key="3">
    <source>
        <dbReference type="Proteomes" id="UP000721415"/>
    </source>
</evidence>
<protein>
    <recommendedName>
        <fullName evidence="4">ABC transporter permease</fullName>
    </recommendedName>
</protein>
<organism evidence="2 3">
    <name type="scientific">Facklamia lactis</name>
    <dbReference type="NCBI Taxonomy" id="2749967"/>
    <lineage>
        <taxon>Bacteria</taxon>
        <taxon>Bacillati</taxon>
        <taxon>Bacillota</taxon>
        <taxon>Bacilli</taxon>
        <taxon>Lactobacillales</taxon>
        <taxon>Aerococcaceae</taxon>
        <taxon>Facklamia</taxon>
    </lineage>
</organism>
<feature type="transmembrane region" description="Helical" evidence="1">
    <location>
        <begin position="54"/>
        <end position="77"/>
    </location>
</feature>
<accession>A0ABS0LQJ4</accession>
<feature type="transmembrane region" description="Helical" evidence="1">
    <location>
        <begin position="231"/>
        <end position="249"/>
    </location>
</feature>
<keyword evidence="1" id="KW-1133">Transmembrane helix</keyword>
<dbReference type="PANTHER" id="PTHR36832:SF1">
    <property type="entry name" value="SLR1174 PROTEIN"/>
    <property type="match status" value="1"/>
</dbReference>
<name>A0ABS0LQJ4_9LACT</name>